<dbReference type="GO" id="GO:0022857">
    <property type="term" value="F:transmembrane transporter activity"/>
    <property type="evidence" value="ECO:0007669"/>
    <property type="project" value="InterPro"/>
</dbReference>
<feature type="non-terminal residue" evidence="3">
    <location>
        <position position="1"/>
    </location>
</feature>
<evidence type="ECO:0000313" key="3">
    <source>
        <dbReference type="EMBL" id="EQD37795.1"/>
    </source>
</evidence>
<evidence type="ECO:0000256" key="1">
    <source>
        <dbReference type="SAM" id="Phobius"/>
    </source>
</evidence>
<keyword evidence="1" id="KW-0812">Transmembrane</keyword>
<sequence length="64" mass="6576">SVSAGRLGAALGVFVFPRLFHDYGQSFAVAFLAVTALIGAVLTLVGIPETRRVSLEKASGEAAV</sequence>
<accession>T1A7G7</accession>
<keyword evidence="1" id="KW-1133">Transmembrane helix</keyword>
<dbReference type="Gene3D" id="1.20.1250.20">
    <property type="entry name" value="MFS general substrate transporter like domains"/>
    <property type="match status" value="1"/>
</dbReference>
<feature type="transmembrane region" description="Helical" evidence="1">
    <location>
        <begin position="27"/>
        <end position="47"/>
    </location>
</feature>
<proteinExistence type="predicted"/>
<reference evidence="3" key="1">
    <citation type="submission" date="2013-08" db="EMBL/GenBank/DDBJ databases">
        <authorList>
            <person name="Mendez C."/>
            <person name="Richter M."/>
            <person name="Ferrer M."/>
            <person name="Sanchez J."/>
        </authorList>
    </citation>
    <scope>NUCLEOTIDE SEQUENCE</scope>
</reference>
<organism evidence="3">
    <name type="scientific">mine drainage metagenome</name>
    <dbReference type="NCBI Taxonomy" id="410659"/>
    <lineage>
        <taxon>unclassified sequences</taxon>
        <taxon>metagenomes</taxon>
        <taxon>ecological metagenomes</taxon>
    </lineage>
</organism>
<evidence type="ECO:0000259" key="2">
    <source>
        <dbReference type="PROSITE" id="PS50850"/>
    </source>
</evidence>
<comment type="caution">
    <text evidence="3">The sequence shown here is derived from an EMBL/GenBank/DDBJ whole genome shotgun (WGS) entry which is preliminary data.</text>
</comment>
<dbReference type="InterPro" id="IPR036259">
    <property type="entry name" value="MFS_trans_sf"/>
</dbReference>
<dbReference type="InterPro" id="IPR020846">
    <property type="entry name" value="MFS_dom"/>
</dbReference>
<dbReference type="PROSITE" id="PS50850">
    <property type="entry name" value="MFS"/>
    <property type="match status" value="1"/>
</dbReference>
<gene>
    <name evidence="3" type="ORF">B1A_17397</name>
</gene>
<protein>
    <recommendedName>
        <fullName evidence="2">Major facilitator superfamily (MFS) profile domain-containing protein</fullName>
    </recommendedName>
</protein>
<name>T1A7G7_9ZZZZ</name>
<dbReference type="SUPFAM" id="SSF103473">
    <property type="entry name" value="MFS general substrate transporter"/>
    <property type="match status" value="1"/>
</dbReference>
<dbReference type="EMBL" id="AUZX01012790">
    <property type="protein sequence ID" value="EQD37795.1"/>
    <property type="molecule type" value="Genomic_DNA"/>
</dbReference>
<reference evidence="3" key="2">
    <citation type="journal article" date="2014" name="ISME J.">
        <title>Microbial stratification in low pH oxic and suboxic macroscopic growths along an acid mine drainage.</title>
        <authorList>
            <person name="Mendez-Garcia C."/>
            <person name="Mesa V."/>
            <person name="Sprenger R.R."/>
            <person name="Richter M."/>
            <person name="Diez M.S."/>
            <person name="Solano J."/>
            <person name="Bargiela R."/>
            <person name="Golyshina O.V."/>
            <person name="Manteca A."/>
            <person name="Ramos J.L."/>
            <person name="Gallego J.R."/>
            <person name="Llorente I."/>
            <person name="Martins Dos Santos V.A."/>
            <person name="Jensen O.N."/>
            <person name="Pelaez A.I."/>
            <person name="Sanchez J."/>
            <person name="Ferrer M."/>
        </authorList>
    </citation>
    <scope>NUCLEOTIDE SEQUENCE</scope>
</reference>
<feature type="domain" description="Major facilitator superfamily (MFS) profile" evidence="2">
    <location>
        <begin position="1"/>
        <end position="51"/>
    </location>
</feature>
<keyword evidence="1" id="KW-0472">Membrane</keyword>
<dbReference type="AlphaFoldDB" id="T1A7G7"/>